<keyword evidence="7 8" id="KW-0460">Magnesium</keyword>
<feature type="binding site" evidence="8">
    <location>
        <begin position="112"/>
        <end position="115"/>
    </location>
    <ligand>
        <name>ATP</name>
        <dbReference type="ChEBI" id="CHEBI:30616"/>
    </ligand>
</feature>
<comment type="subcellular location">
    <subcellularLocation>
        <location evidence="8">Cytoplasm</location>
    </subcellularLocation>
</comment>
<dbReference type="GO" id="GO:0004141">
    <property type="term" value="F:dethiobiotin synthase activity"/>
    <property type="evidence" value="ECO:0007669"/>
    <property type="project" value="UniProtKB-UniRule"/>
</dbReference>
<gene>
    <name evidence="10" type="primary">bioD1_1</name>
    <name evidence="8" type="synonym">bioD</name>
    <name evidence="9" type="ORF">CRN84_15780</name>
    <name evidence="10" type="ORF">NCTC12282_04417</name>
</gene>
<dbReference type="EMBL" id="PDDX01000001">
    <property type="protein sequence ID" value="PHI30693.1"/>
    <property type="molecule type" value="Genomic_DNA"/>
</dbReference>
<accession>A0A2C6DPS2</accession>
<reference evidence="9" key="1">
    <citation type="submission" date="2017-09" db="EMBL/GenBank/DDBJ databases">
        <title>FDA dAtabase for Regulatory Grade micrObial Sequences (FDA-ARGOS): Supporting development and validation of Infectious Disease Dx tests.</title>
        <authorList>
            <person name="Minogue T."/>
            <person name="Wolcott M."/>
            <person name="Wasieloski L."/>
            <person name="Aguilar W."/>
            <person name="Moore D."/>
            <person name="Tallon L.J."/>
            <person name="Sadzewicz L."/>
            <person name="Ott S."/>
            <person name="Zhao X."/>
            <person name="Nagaraj S."/>
            <person name="Vavikolanu K."/>
            <person name="Aluvathingal J."/>
            <person name="Nadendla S."/>
            <person name="Sichtig H."/>
        </authorList>
    </citation>
    <scope>NUCLEOTIDE SEQUENCE</scope>
    <source>
        <strain evidence="9">FDAARGOS_387</strain>
    </source>
</reference>
<keyword evidence="6 8" id="KW-0067">ATP-binding</keyword>
<dbReference type="FunFam" id="3.40.50.300:FF:000292">
    <property type="entry name" value="ATP-dependent dethiobiotin synthetase BioD"/>
    <property type="match status" value="1"/>
</dbReference>
<evidence type="ECO:0000256" key="5">
    <source>
        <dbReference type="ARBA" id="ARBA00022756"/>
    </source>
</evidence>
<feature type="binding site" evidence="8">
    <location>
        <begin position="172"/>
        <end position="173"/>
    </location>
    <ligand>
        <name>ATP</name>
        <dbReference type="ChEBI" id="CHEBI:30616"/>
    </ligand>
</feature>
<comment type="function">
    <text evidence="8">Catalyzes a mechanistically unusual reaction, the ATP-dependent insertion of CO2 between the N7 and N8 nitrogen atoms of 7,8-diaminopelargonic acid (DAPA, also called 7,8-diammoniononanoate) to form a ureido ring.</text>
</comment>
<sequence length="222" mass="24244">MQNRFFVTGTCTEVGKTVVSRALLQSLIKQGKRAIGYKPIAIASHHTDEGVRNHDALILQTSSSVAVPYDDINPVIIEDHAALTYSEHPLDYARLSAGLHKLQSQSDCVVVEGIGGWRFLLNGMRPISEWVIEEKIPVILVVGIQLGCINHAMLTAEAIAHDGLTIAGWVANRINPGLAYYAETIDALKQNISAPLLGELPYLARPEERDLSGFIQLDLIGQ</sequence>
<organism evidence="9 11">
    <name type="scientific">Budvicia aquatica</name>
    <dbReference type="NCBI Taxonomy" id="82979"/>
    <lineage>
        <taxon>Bacteria</taxon>
        <taxon>Pseudomonadati</taxon>
        <taxon>Pseudomonadota</taxon>
        <taxon>Gammaproteobacteria</taxon>
        <taxon>Enterobacterales</taxon>
        <taxon>Budviciaceae</taxon>
        <taxon>Budvicia</taxon>
    </lineage>
</organism>
<comment type="pathway">
    <text evidence="8">Cofactor biosynthesis; biotin biosynthesis; biotin from 7,8-diaminononanoate: step 1/2.</text>
</comment>
<dbReference type="UniPathway" id="UPA00078">
    <property type="reaction ID" value="UER00161"/>
</dbReference>
<dbReference type="Pfam" id="PF13500">
    <property type="entry name" value="AAA_26"/>
    <property type="match status" value="1"/>
</dbReference>
<dbReference type="GO" id="GO:0042803">
    <property type="term" value="F:protein homodimerization activity"/>
    <property type="evidence" value="ECO:0007669"/>
    <property type="project" value="UniProtKB-ARBA"/>
</dbReference>
<comment type="catalytic activity">
    <reaction evidence="8">
        <text>(7R,8S)-7,8-diammoniononanoate + CO2 + ATP = (4R,5S)-dethiobiotin + ADP + phosphate + 3 H(+)</text>
        <dbReference type="Rhea" id="RHEA:15805"/>
        <dbReference type="ChEBI" id="CHEBI:15378"/>
        <dbReference type="ChEBI" id="CHEBI:16526"/>
        <dbReference type="ChEBI" id="CHEBI:30616"/>
        <dbReference type="ChEBI" id="CHEBI:43474"/>
        <dbReference type="ChEBI" id="CHEBI:149469"/>
        <dbReference type="ChEBI" id="CHEBI:149473"/>
        <dbReference type="ChEBI" id="CHEBI:456216"/>
        <dbReference type="EC" id="6.3.3.3"/>
    </reaction>
</comment>
<dbReference type="GO" id="GO:0005524">
    <property type="term" value="F:ATP binding"/>
    <property type="evidence" value="ECO:0007669"/>
    <property type="project" value="UniProtKB-UniRule"/>
</dbReference>
<evidence type="ECO:0000313" key="9">
    <source>
        <dbReference type="EMBL" id="PHI30693.1"/>
    </source>
</evidence>
<feature type="binding site" evidence="8">
    <location>
        <position position="112"/>
    </location>
    <ligand>
        <name>Mg(2+)</name>
        <dbReference type="ChEBI" id="CHEBI:18420"/>
    </ligand>
</feature>
<comment type="similarity">
    <text evidence="8">Belongs to the dethiobiotin synthetase family.</text>
</comment>
<evidence type="ECO:0000256" key="4">
    <source>
        <dbReference type="ARBA" id="ARBA00022741"/>
    </source>
</evidence>
<dbReference type="InterPro" id="IPR027417">
    <property type="entry name" value="P-loop_NTPase"/>
</dbReference>
<dbReference type="SUPFAM" id="SSF52540">
    <property type="entry name" value="P-loop containing nucleoside triphosphate hydrolases"/>
    <property type="match status" value="1"/>
</dbReference>
<feature type="binding site" evidence="8">
    <location>
        <position position="55"/>
    </location>
    <ligand>
        <name>Mg(2+)</name>
        <dbReference type="ChEBI" id="CHEBI:18420"/>
    </ligand>
</feature>
<dbReference type="EC" id="6.3.3.3" evidence="8"/>
<dbReference type="Gene3D" id="3.40.50.300">
    <property type="entry name" value="P-loop containing nucleotide triphosphate hydrolases"/>
    <property type="match status" value="1"/>
</dbReference>
<comment type="caution">
    <text evidence="8">Lacks conserved residue(s) required for the propagation of feature annotation.</text>
</comment>
<protein>
    <recommendedName>
        <fullName evidence="8">ATP-dependent dethiobiotin synthetase BioD</fullName>
        <ecNumber evidence="8">6.3.3.3</ecNumber>
    </recommendedName>
    <alternativeName>
        <fullName evidence="8">DTB synthetase</fullName>
        <shortName evidence="8">DTBS</shortName>
    </alternativeName>
    <alternativeName>
        <fullName evidence="8">Dethiobiotin synthase</fullName>
    </alternativeName>
</protein>
<feature type="binding site" evidence="8">
    <location>
        <begin position="13"/>
        <end position="18"/>
    </location>
    <ligand>
        <name>ATP</name>
        <dbReference type="ChEBI" id="CHEBI:30616"/>
    </ligand>
</feature>
<dbReference type="GO" id="GO:0005829">
    <property type="term" value="C:cytosol"/>
    <property type="evidence" value="ECO:0007669"/>
    <property type="project" value="TreeGrafter"/>
</dbReference>
<dbReference type="PANTHER" id="PTHR43210:SF4">
    <property type="entry name" value="ATP-DEPENDENT DETHIOBIOTIN SYNTHETASE BIOD 2"/>
    <property type="match status" value="1"/>
</dbReference>
<evidence type="ECO:0000256" key="6">
    <source>
        <dbReference type="ARBA" id="ARBA00022840"/>
    </source>
</evidence>
<feature type="active site" evidence="8">
    <location>
        <position position="38"/>
    </location>
</feature>
<evidence type="ECO:0000313" key="10">
    <source>
        <dbReference type="EMBL" id="VFS50265.1"/>
    </source>
</evidence>
<name>A0A2C6DPS2_9GAMM</name>
<feature type="binding site" evidence="8">
    <location>
        <position position="17"/>
    </location>
    <ligand>
        <name>Mg(2+)</name>
        <dbReference type="ChEBI" id="CHEBI:18420"/>
    </ligand>
</feature>
<reference evidence="10 12" key="3">
    <citation type="submission" date="2019-03" db="EMBL/GenBank/DDBJ databases">
        <authorList>
            <consortium name="Pathogen Informatics"/>
        </authorList>
    </citation>
    <scope>NUCLEOTIDE SEQUENCE [LARGE SCALE GENOMIC DNA]</scope>
    <source>
        <strain evidence="10 12">NCTC12282</strain>
    </source>
</reference>
<evidence type="ECO:0000256" key="1">
    <source>
        <dbReference type="ARBA" id="ARBA00022490"/>
    </source>
</evidence>
<dbReference type="STRING" id="1111728.GCA_000427805_00259"/>
<evidence type="ECO:0000313" key="11">
    <source>
        <dbReference type="Proteomes" id="UP000224974"/>
    </source>
</evidence>
<evidence type="ECO:0000256" key="8">
    <source>
        <dbReference type="HAMAP-Rule" id="MF_00336"/>
    </source>
</evidence>
<dbReference type="InterPro" id="IPR004472">
    <property type="entry name" value="DTB_synth_BioD"/>
</dbReference>
<keyword evidence="4 8" id="KW-0547">Nucleotide-binding</keyword>
<feature type="binding site" evidence="8">
    <location>
        <begin position="201"/>
        <end position="203"/>
    </location>
    <ligand>
        <name>ATP</name>
        <dbReference type="ChEBI" id="CHEBI:30616"/>
    </ligand>
</feature>
<dbReference type="Proteomes" id="UP000373449">
    <property type="component" value="Unassembled WGS sequence"/>
</dbReference>
<comment type="cofactor">
    <cofactor evidence="8">
        <name>Mg(2+)</name>
        <dbReference type="ChEBI" id="CHEBI:18420"/>
    </cofactor>
</comment>
<reference evidence="11" key="2">
    <citation type="submission" date="2017-09" db="EMBL/GenBank/DDBJ databases">
        <title>FDA dAtabase for Regulatory Grade micrObial Sequences (FDA-ARGOS): Supporting development and validation of Infectious Disease Dx tests.</title>
        <authorList>
            <person name="Minogue T."/>
            <person name="Wolcott M."/>
            <person name="Wasieloski L."/>
            <person name="Aguilar W."/>
            <person name="Moore D."/>
            <person name="Tallon L."/>
            <person name="Sadzewicz L."/>
            <person name="Ott S."/>
            <person name="Zhao X."/>
            <person name="Nagaraj S."/>
            <person name="Vavikolanu K."/>
            <person name="Aluvathingal J."/>
            <person name="Nadendla S."/>
            <person name="Sichtig H."/>
        </authorList>
    </citation>
    <scope>NUCLEOTIDE SEQUENCE [LARGE SCALE GENOMIC DNA]</scope>
    <source>
        <strain evidence="11">FDAARGOS_387</strain>
    </source>
</reference>
<evidence type="ECO:0000256" key="7">
    <source>
        <dbReference type="ARBA" id="ARBA00022842"/>
    </source>
</evidence>
<evidence type="ECO:0000313" key="12">
    <source>
        <dbReference type="Proteomes" id="UP000373449"/>
    </source>
</evidence>
<feature type="binding site" evidence="8">
    <location>
        <position position="55"/>
    </location>
    <ligand>
        <name>ATP</name>
        <dbReference type="ChEBI" id="CHEBI:30616"/>
    </ligand>
</feature>
<keyword evidence="1 8" id="KW-0963">Cytoplasm</keyword>
<dbReference type="CDD" id="cd03109">
    <property type="entry name" value="DTBS"/>
    <property type="match status" value="1"/>
</dbReference>
<keyword evidence="3 8" id="KW-0479">Metal-binding</keyword>
<dbReference type="GO" id="GO:0000287">
    <property type="term" value="F:magnesium ion binding"/>
    <property type="evidence" value="ECO:0007669"/>
    <property type="project" value="UniProtKB-UniRule"/>
</dbReference>
<dbReference type="RefSeq" id="WP_029092892.1">
    <property type="nucleotide sequence ID" value="NZ_BRLG01000001.1"/>
</dbReference>
<dbReference type="EMBL" id="CAADJA010000002">
    <property type="protein sequence ID" value="VFS50265.1"/>
    <property type="molecule type" value="Genomic_DNA"/>
</dbReference>
<proteinExistence type="inferred from homology"/>
<evidence type="ECO:0000256" key="2">
    <source>
        <dbReference type="ARBA" id="ARBA00022598"/>
    </source>
</evidence>
<evidence type="ECO:0000256" key="3">
    <source>
        <dbReference type="ARBA" id="ARBA00022723"/>
    </source>
</evidence>
<keyword evidence="2 8" id="KW-0436">Ligase</keyword>
<keyword evidence="11" id="KW-1185">Reference proteome</keyword>
<dbReference type="PANTHER" id="PTHR43210">
    <property type="entry name" value="DETHIOBIOTIN SYNTHETASE"/>
    <property type="match status" value="1"/>
</dbReference>
<dbReference type="NCBIfam" id="TIGR00347">
    <property type="entry name" value="bioD"/>
    <property type="match status" value="1"/>
</dbReference>
<dbReference type="OrthoDB" id="9802097at2"/>
<dbReference type="Proteomes" id="UP000224974">
    <property type="component" value="Unassembled WGS sequence"/>
</dbReference>
<comment type="subunit">
    <text evidence="8">Homodimer.</text>
</comment>
<dbReference type="GO" id="GO:0009102">
    <property type="term" value="P:biotin biosynthetic process"/>
    <property type="evidence" value="ECO:0007669"/>
    <property type="project" value="UniProtKB-UniRule"/>
</dbReference>
<dbReference type="AlphaFoldDB" id="A0A2C6DPS2"/>
<keyword evidence="5 8" id="KW-0093">Biotin biosynthesis</keyword>
<dbReference type="PIRSF" id="PIRSF006755">
    <property type="entry name" value="DTB_synth"/>
    <property type="match status" value="1"/>
</dbReference>
<dbReference type="HAMAP" id="MF_00336">
    <property type="entry name" value="BioD"/>
    <property type="match status" value="1"/>
</dbReference>